<keyword evidence="2" id="KW-1185">Reference proteome</keyword>
<name>A0ACC2PNH7_9HYME</name>
<reference evidence="1" key="1">
    <citation type="submission" date="2023-04" db="EMBL/GenBank/DDBJ databases">
        <title>A chromosome-level genome assembly of the parasitoid wasp Eretmocerus hayati.</title>
        <authorList>
            <person name="Zhong Y."/>
            <person name="Liu S."/>
            <person name="Liu Y."/>
        </authorList>
    </citation>
    <scope>NUCLEOTIDE SEQUENCE</scope>
    <source>
        <strain evidence="1">ZJU_SS_LIU_2023</strain>
    </source>
</reference>
<proteinExistence type="predicted"/>
<gene>
    <name evidence="1" type="ORF">QAD02_019931</name>
</gene>
<comment type="caution">
    <text evidence="1">The sequence shown here is derived from an EMBL/GenBank/DDBJ whole genome shotgun (WGS) entry which is preliminary data.</text>
</comment>
<organism evidence="1 2">
    <name type="scientific">Eretmocerus hayati</name>
    <dbReference type="NCBI Taxonomy" id="131215"/>
    <lineage>
        <taxon>Eukaryota</taxon>
        <taxon>Metazoa</taxon>
        <taxon>Ecdysozoa</taxon>
        <taxon>Arthropoda</taxon>
        <taxon>Hexapoda</taxon>
        <taxon>Insecta</taxon>
        <taxon>Pterygota</taxon>
        <taxon>Neoptera</taxon>
        <taxon>Endopterygota</taxon>
        <taxon>Hymenoptera</taxon>
        <taxon>Apocrita</taxon>
        <taxon>Proctotrupomorpha</taxon>
        <taxon>Chalcidoidea</taxon>
        <taxon>Aphelinidae</taxon>
        <taxon>Aphelininae</taxon>
        <taxon>Eretmocerus</taxon>
    </lineage>
</organism>
<accession>A0ACC2PNH7</accession>
<evidence type="ECO:0000313" key="2">
    <source>
        <dbReference type="Proteomes" id="UP001239111"/>
    </source>
</evidence>
<dbReference type="Proteomes" id="UP001239111">
    <property type="component" value="Chromosome 1"/>
</dbReference>
<sequence length="304" mass="33080">MTRRSSPMQAILMPPKPLVVLLLSMVVLSCFIRSAISAATTTNFPLDQASHRFTEEDPEPNSMENLYAEGCYVCADYRCPPNPQECLLGTVPDTCGCCSQGTCARLDGESCWNASIPQLPPMRRNEGLCARNYVCTLRNDLEPEDVPEATCVCMEQTPACGSNNRTYPSPCALHEEVARRGGSEQSGLRLLHLGPCPSRPIIYSALENVEGVQGQSVALSCEAKGFPLPEIFWEFHSANGGKILRLPNEELEDGDVDSSGGSDALIRTSWLQIYHLEKHHVGTYFCIATNSMGGASTASNISIM</sequence>
<protein>
    <submittedName>
        <fullName evidence="1">Uncharacterized protein</fullName>
    </submittedName>
</protein>
<dbReference type="EMBL" id="CM056741">
    <property type="protein sequence ID" value="KAJ8684139.1"/>
    <property type="molecule type" value="Genomic_DNA"/>
</dbReference>
<evidence type="ECO:0000313" key="1">
    <source>
        <dbReference type="EMBL" id="KAJ8684139.1"/>
    </source>
</evidence>